<dbReference type="InterPro" id="IPR003594">
    <property type="entry name" value="HATPase_dom"/>
</dbReference>
<dbReference type="InterPro" id="IPR036097">
    <property type="entry name" value="HisK_dim/P_sf"/>
</dbReference>
<keyword evidence="7 15" id="KW-0812">Transmembrane</keyword>
<dbReference type="FunFam" id="1.10.287.130:FF:000001">
    <property type="entry name" value="Two-component sensor histidine kinase"/>
    <property type="match status" value="1"/>
</dbReference>
<keyword evidence="8" id="KW-0547">Nucleotide-binding</keyword>
<dbReference type="EMBL" id="DVHA01000215">
    <property type="protein sequence ID" value="HIR61273.1"/>
    <property type="molecule type" value="Genomic_DNA"/>
</dbReference>
<organism evidence="18 19">
    <name type="scientific">Candidatus Faecivivens stercoravium</name>
    <dbReference type="NCBI Taxonomy" id="2840803"/>
    <lineage>
        <taxon>Bacteria</taxon>
        <taxon>Bacillati</taxon>
        <taxon>Bacillota</taxon>
        <taxon>Clostridia</taxon>
        <taxon>Eubacteriales</taxon>
        <taxon>Oscillospiraceae</taxon>
        <taxon>Oscillospiraceae incertae sedis</taxon>
        <taxon>Candidatus Faecivivens</taxon>
    </lineage>
</organism>
<dbReference type="GO" id="GO:0005886">
    <property type="term" value="C:plasma membrane"/>
    <property type="evidence" value="ECO:0007669"/>
    <property type="project" value="UniProtKB-SubCell"/>
</dbReference>
<dbReference type="SMART" id="SM00388">
    <property type="entry name" value="HisKA"/>
    <property type="match status" value="1"/>
</dbReference>
<evidence type="ECO:0000256" key="3">
    <source>
        <dbReference type="ARBA" id="ARBA00012438"/>
    </source>
</evidence>
<dbReference type="Gene3D" id="6.10.340.10">
    <property type="match status" value="1"/>
</dbReference>
<feature type="domain" description="Histidine kinase" evidence="16">
    <location>
        <begin position="260"/>
        <end position="476"/>
    </location>
</feature>
<dbReference type="InterPro" id="IPR036890">
    <property type="entry name" value="HATPase_C_sf"/>
</dbReference>
<keyword evidence="6" id="KW-0808">Transferase</keyword>
<keyword evidence="11 15" id="KW-1133">Transmembrane helix</keyword>
<comment type="subcellular location">
    <subcellularLocation>
        <location evidence="2">Cell membrane</location>
        <topology evidence="2">Multi-pass membrane protein</topology>
    </subcellularLocation>
</comment>
<dbReference type="InterPro" id="IPR003660">
    <property type="entry name" value="HAMP_dom"/>
</dbReference>
<dbReference type="SUPFAM" id="SSF158472">
    <property type="entry name" value="HAMP domain-like"/>
    <property type="match status" value="1"/>
</dbReference>
<dbReference type="InterPro" id="IPR003661">
    <property type="entry name" value="HisK_dim/P_dom"/>
</dbReference>
<dbReference type="FunFam" id="3.30.565.10:FF:000006">
    <property type="entry name" value="Sensor histidine kinase WalK"/>
    <property type="match status" value="1"/>
</dbReference>
<evidence type="ECO:0000256" key="8">
    <source>
        <dbReference type="ARBA" id="ARBA00022741"/>
    </source>
</evidence>
<keyword evidence="4" id="KW-1003">Cell membrane</keyword>
<dbReference type="PANTHER" id="PTHR45528">
    <property type="entry name" value="SENSOR HISTIDINE KINASE CPXA"/>
    <property type="match status" value="1"/>
</dbReference>
<keyword evidence="9 18" id="KW-0418">Kinase</keyword>
<dbReference type="SUPFAM" id="SSF55874">
    <property type="entry name" value="ATPase domain of HSP90 chaperone/DNA topoisomerase II/histidine kinase"/>
    <property type="match status" value="1"/>
</dbReference>
<evidence type="ECO:0000256" key="12">
    <source>
        <dbReference type="ARBA" id="ARBA00023012"/>
    </source>
</evidence>
<reference evidence="18" key="2">
    <citation type="journal article" date="2021" name="PeerJ">
        <title>Extensive microbial diversity within the chicken gut microbiome revealed by metagenomics and culture.</title>
        <authorList>
            <person name="Gilroy R."/>
            <person name="Ravi A."/>
            <person name="Getino M."/>
            <person name="Pursley I."/>
            <person name="Horton D.L."/>
            <person name="Alikhan N.F."/>
            <person name="Baker D."/>
            <person name="Gharbi K."/>
            <person name="Hall N."/>
            <person name="Watson M."/>
            <person name="Adriaenssens E.M."/>
            <person name="Foster-Nyarko E."/>
            <person name="Jarju S."/>
            <person name="Secka A."/>
            <person name="Antonio M."/>
            <person name="Oren A."/>
            <person name="Chaudhuri R.R."/>
            <person name="La Ragione R."/>
            <person name="Hildebrand F."/>
            <person name="Pallen M.J."/>
        </authorList>
    </citation>
    <scope>NUCLEOTIDE SEQUENCE</scope>
    <source>
        <strain evidence="18">CHK189-12415</strain>
    </source>
</reference>
<dbReference type="SUPFAM" id="SSF47384">
    <property type="entry name" value="Homodimeric domain of signal transducing histidine kinase"/>
    <property type="match status" value="1"/>
</dbReference>
<evidence type="ECO:0000256" key="5">
    <source>
        <dbReference type="ARBA" id="ARBA00022553"/>
    </source>
</evidence>
<accession>A0A9D1DYF9</accession>
<gene>
    <name evidence="18" type="ORF">IAB37_06855</name>
</gene>
<feature type="transmembrane region" description="Helical" evidence="15">
    <location>
        <begin position="176"/>
        <end position="197"/>
    </location>
</feature>
<feature type="transmembrane region" description="Helical" evidence="15">
    <location>
        <begin position="12"/>
        <end position="32"/>
    </location>
</feature>
<dbReference type="InterPro" id="IPR004358">
    <property type="entry name" value="Sig_transdc_His_kin-like_C"/>
</dbReference>
<comment type="caution">
    <text evidence="18">The sequence shown here is derived from an EMBL/GenBank/DDBJ whole genome shotgun (WGS) entry which is preliminary data.</text>
</comment>
<dbReference type="CDD" id="cd00082">
    <property type="entry name" value="HisKA"/>
    <property type="match status" value="1"/>
</dbReference>
<dbReference type="Gene3D" id="3.30.565.10">
    <property type="entry name" value="Histidine kinase-like ATPase, C-terminal domain"/>
    <property type="match status" value="1"/>
</dbReference>
<keyword evidence="12" id="KW-0902">Two-component regulatory system</keyword>
<dbReference type="PANTHER" id="PTHR45528:SF1">
    <property type="entry name" value="SENSOR HISTIDINE KINASE CPXA"/>
    <property type="match status" value="1"/>
</dbReference>
<dbReference type="PROSITE" id="PS50109">
    <property type="entry name" value="HIS_KIN"/>
    <property type="match status" value="1"/>
</dbReference>
<evidence type="ECO:0000259" key="17">
    <source>
        <dbReference type="PROSITE" id="PS50885"/>
    </source>
</evidence>
<evidence type="ECO:0000256" key="13">
    <source>
        <dbReference type="ARBA" id="ARBA00023136"/>
    </source>
</evidence>
<evidence type="ECO:0000256" key="1">
    <source>
        <dbReference type="ARBA" id="ARBA00000085"/>
    </source>
</evidence>
<keyword evidence="5" id="KW-0597">Phosphoprotein</keyword>
<evidence type="ECO:0000256" key="15">
    <source>
        <dbReference type="SAM" id="Phobius"/>
    </source>
</evidence>
<dbReference type="SMART" id="SM00304">
    <property type="entry name" value="HAMP"/>
    <property type="match status" value="1"/>
</dbReference>
<dbReference type="InterPro" id="IPR050398">
    <property type="entry name" value="HssS/ArlS-like"/>
</dbReference>
<sequence>MQKSIFYKYFRSTAAVVAASILVLGSLFMIFASDYFKEDKRETMQQQITITSSLLLANSEYDGEQNRVVVNSSAITEGFETLSMLNDSAVFFTNSSGVIQIWCEDGALSQPVYTVSPQVLRSIDQDGSYFAAGRLEGLFDESYYTYGEAIQMGGATIGYIFIAEPSSELSAFLTEMIKMFLLSAVAVLVLSVVVTYYSTIKMVRPLREMAAAAKKFGQGDFSSRIEVTSDDEVGQLAMALNNMAQSLSQQESMRRSFVANVSHELKTPMTSIGGFIDGILDGTIPPSEHKKYLRIVSEETQRLSRLVRSMLNLSRIEAGELKLNRTNLNIVDTIAQTLFTFEQSIDQKKLDIQGLDVGKVMVDADADLIHQVVYNLIENAVKFVNEGGCLAFSFRTDGGMTYIGIRNSGEGLSKEEIPRVFDRFYKTDRSRGIDKNGVGLGLYLVKSIVGLHGGDIIVSSVQGEYTEFVFSVPSAKIKSSPIVTGREKEYGVNSSGLIPVEQAAETPEEPPEGREGAENGPAAGT</sequence>
<feature type="region of interest" description="Disordered" evidence="14">
    <location>
        <begin position="494"/>
        <end position="525"/>
    </location>
</feature>
<protein>
    <recommendedName>
        <fullName evidence="3">histidine kinase</fullName>
        <ecNumber evidence="3">2.7.13.3</ecNumber>
    </recommendedName>
</protein>
<comment type="catalytic activity">
    <reaction evidence="1">
        <text>ATP + protein L-histidine = ADP + protein N-phospho-L-histidine.</text>
        <dbReference type="EC" id="2.7.13.3"/>
    </reaction>
</comment>
<evidence type="ECO:0000259" key="16">
    <source>
        <dbReference type="PROSITE" id="PS50109"/>
    </source>
</evidence>
<evidence type="ECO:0000256" key="4">
    <source>
        <dbReference type="ARBA" id="ARBA00022475"/>
    </source>
</evidence>
<keyword evidence="10" id="KW-0067">ATP-binding</keyword>
<dbReference type="CDD" id="cd00075">
    <property type="entry name" value="HATPase"/>
    <property type="match status" value="1"/>
</dbReference>
<dbReference type="Pfam" id="PF00512">
    <property type="entry name" value="HisKA"/>
    <property type="match status" value="1"/>
</dbReference>
<evidence type="ECO:0000256" key="11">
    <source>
        <dbReference type="ARBA" id="ARBA00022989"/>
    </source>
</evidence>
<evidence type="ECO:0000313" key="18">
    <source>
        <dbReference type="EMBL" id="HIR61273.1"/>
    </source>
</evidence>
<evidence type="ECO:0000256" key="14">
    <source>
        <dbReference type="SAM" id="MobiDB-lite"/>
    </source>
</evidence>
<dbReference type="SMART" id="SM00387">
    <property type="entry name" value="HATPase_c"/>
    <property type="match status" value="1"/>
</dbReference>
<keyword evidence="13 15" id="KW-0472">Membrane</keyword>
<dbReference type="PROSITE" id="PS50885">
    <property type="entry name" value="HAMP"/>
    <property type="match status" value="1"/>
</dbReference>
<evidence type="ECO:0000256" key="10">
    <source>
        <dbReference type="ARBA" id="ARBA00022840"/>
    </source>
</evidence>
<dbReference type="Proteomes" id="UP000824241">
    <property type="component" value="Unassembled WGS sequence"/>
</dbReference>
<dbReference type="AlphaFoldDB" id="A0A9D1DYF9"/>
<dbReference type="CDD" id="cd06225">
    <property type="entry name" value="HAMP"/>
    <property type="match status" value="1"/>
</dbReference>
<evidence type="ECO:0000256" key="6">
    <source>
        <dbReference type="ARBA" id="ARBA00022679"/>
    </source>
</evidence>
<evidence type="ECO:0000256" key="9">
    <source>
        <dbReference type="ARBA" id="ARBA00022777"/>
    </source>
</evidence>
<dbReference type="Gene3D" id="1.10.287.130">
    <property type="match status" value="1"/>
</dbReference>
<dbReference type="GO" id="GO:0005524">
    <property type="term" value="F:ATP binding"/>
    <property type="evidence" value="ECO:0007669"/>
    <property type="project" value="UniProtKB-KW"/>
</dbReference>
<evidence type="ECO:0000256" key="7">
    <source>
        <dbReference type="ARBA" id="ARBA00022692"/>
    </source>
</evidence>
<name>A0A9D1DYF9_9FIRM</name>
<dbReference type="InterPro" id="IPR005467">
    <property type="entry name" value="His_kinase_dom"/>
</dbReference>
<dbReference type="EC" id="2.7.13.3" evidence="3"/>
<proteinExistence type="predicted"/>
<reference evidence="18" key="1">
    <citation type="submission" date="2020-10" db="EMBL/GenBank/DDBJ databases">
        <authorList>
            <person name="Gilroy R."/>
        </authorList>
    </citation>
    <scope>NUCLEOTIDE SEQUENCE</scope>
    <source>
        <strain evidence="18">CHK189-12415</strain>
    </source>
</reference>
<dbReference type="Pfam" id="PF02518">
    <property type="entry name" value="HATPase_c"/>
    <property type="match status" value="1"/>
</dbReference>
<evidence type="ECO:0000313" key="19">
    <source>
        <dbReference type="Proteomes" id="UP000824241"/>
    </source>
</evidence>
<dbReference type="Pfam" id="PF00672">
    <property type="entry name" value="HAMP"/>
    <property type="match status" value="1"/>
</dbReference>
<evidence type="ECO:0000256" key="2">
    <source>
        <dbReference type="ARBA" id="ARBA00004651"/>
    </source>
</evidence>
<dbReference type="GO" id="GO:0000155">
    <property type="term" value="F:phosphorelay sensor kinase activity"/>
    <property type="evidence" value="ECO:0007669"/>
    <property type="project" value="InterPro"/>
</dbReference>
<feature type="domain" description="HAMP" evidence="17">
    <location>
        <begin position="200"/>
        <end position="252"/>
    </location>
</feature>
<dbReference type="PRINTS" id="PR00344">
    <property type="entry name" value="BCTRLSENSOR"/>
</dbReference>